<gene>
    <name evidence="6" type="ORF">SPDO_31740</name>
</gene>
<evidence type="ECO:0000256" key="4">
    <source>
        <dbReference type="ARBA" id="ARBA00023118"/>
    </source>
</evidence>
<dbReference type="Proteomes" id="UP000197290">
    <property type="component" value="Unassembled WGS sequence"/>
</dbReference>
<keyword evidence="2" id="KW-0548">Nucleotidyltransferase</keyword>
<dbReference type="EMBL" id="NBBI01000011">
    <property type="protein sequence ID" value="OWK27687.1"/>
    <property type="molecule type" value="Genomic_DNA"/>
</dbReference>
<keyword evidence="4" id="KW-0051">Antiviral defense</keyword>
<evidence type="ECO:0000313" key="6">
    <source>
        <dbReference type="EMBL" id="OWK27687.1"/>
    </source>
</evidence>
<keyword evidence="7" id="KW-1185">Reference proteome</keyword>
<sequence length="374" mass="41289">MARNINDRLTQLNSRRKGTDRLDRVATASINEVLTKSLMTESWEKRATSQPYTRYALGAMQAVSDRYTQISIETAERVGKQLVTNLPMSVSFRLQGSVPLDVHIRGVSDVDLLTLDGRFLTYNPYGSRASTYGSSTLTSLGVLLELRREAERVLKAAYPAAKVDCSGGKCIALSGGSLARPVDVVPSHWEDNAAYQSSLQEHDRGVTILNKTVPETLGNLPFLHIKRVHDRDTSVLGGLKKAIRLTKNVKNDAENETSAAKLPSFDIAGLLYHADQNALRSGYTYELAILRETQRFLDWCYHNKDAAKQLRTPDGSRCILDTDAKFAGLSTISVEMDNLAKEVAREQLAGVSFGEPSWLQIDEALRKAYIPAAA</sequence>
<evidence type="ECO:0000256" key="1">
    <source>
        <dbReference type="ARBA" id="ARBA00022679"/>
    </source>
</evidence>
<dbReference type="RefSeq" id="WP_088368475.1">
    <property type="nucleotide sequence ID" value="NZ_NBBI01000011.1"/>
</dbReference>
<dbReference type="InterPro" id="IPR058909">
    <property type="entry name" value="CD_NTase_C"/>
</dbReference>
<feature type="domain" description="cGAS/DncV-like nucleotidyltransferase C-terminal helical" evidence="5">
    <location>
        <begin position="230"/>
        <end position="323"/>
    </location>
</feature>
<reference evidence="6 7" key="1">
    <citation type="submission" date="2017-03" db="EMBL/GenBank/DDBJ databases">
        <title>Genome sequence of Sphingomonas dokdonensis DSM 21029.</title>
        <authorList>
            <person name="Poehlein A."/>
            <person name="Wuebbeler J.H."/>
            <person name="Steinbuechel A."/>
            <person name="Daniel R."/>
        </authorList>
    </citation>
    <scope>NUCLEOTIDE SEQUENCE [LARGE SCALE GENOMIC DNA]</scope>
    <source>
        <strain evidence="6 7">DSM 21029</strain>
    </source>
</reference>
<evidence type="ECO:0000259" key="5">
    <source>
        <dbReference type="Pfam" id="PF26305"/>
    </source>
</evidence>
<protein>
    <recommendedName>
        <fullName evidence="5">cGAS/DncV-like nucleotidyltransferase C-terminal helical domain-containing protein</fullName>
    </recommendedName>
</protein>
<evidence type="ECO:0000256" key="2">
    <source>
        <dbReference type="ARBA" id="ARBA00022695"/>
    </source>
</evidence>
<comment type="caution">
    <text evidence="6">The sequence shown here is derived from an EMBL/GenBank/DDBJ whole genome shotgun (WGS) entry which is preliminary data.</text>
</comment>
<name>A0A245ZDC8_9SPHN</name>
<evidence type="ECO:0000313" key="7">
    <source>
        <dbReference type="Proteomes" id="UP000197290"/>
    </source>
</evidence>
<dbReference type="Pfam" id="PF26305">
    <property type="entry name" value="CD_NTase_C"/>
    <property type="match status" value="1"/>
</dbReference>
<keyword evidence="3" id="KW-0547">Nucleotide-binding</keyword>
<proteinExistence type="predicted"/>
<accession>A0A245ZDC8</accession>
<dbReference type="AlphaFoldDB" id="A0A245ZDC8"/>
<evidence type="ECO:0000256" key="3">
    <source>
        <dbReference type="ARBA" id="ARBA00022741"/>
    </source>
</evidence>
<dbReference type="OrthoDB" id="1082574at2"/>
<keyword evidence="1" id="KW-0808">Transferase</keyword>
<organism evidence="6 7">
    <name type="scientific">Sphingomonas dokdonensis</name>
    <dbReference type="NCBI Taxonomy" id="344880"/>
    <lineage>
        <taxon>Bacteria</taxon>
        <taxon>Pseudomonadati</taxon>
        <taxon>Pseudomonadota</taxon>
        <taxon>Alphaproteobacteria</taxon>
        <taxon>Sphingomonadales</taxon>
        <taxon>Sphingomonadaceae</taxon>
        <taxon>Sphingomonas</taxon>
    </lineage>
</organism>